<evidence type="ECO:0000256" key="6">
    <source>
        <dbReference type="ARBA" id="ARBA00022605"/>
    </source>
</evidence>
<proteinExistence type="inferred from homology"/>
<evidence type="ECO:0000256" key="13">
    <source>
        <dbReference type="ARBA" id="ARBA00023014"/>
    </source>
</evidence>
<dbReference type="GO" id="GO:0051538">
    <property type="term" value="F:3 iron, 4 sulfur cluster binding"/>
    <property type="evidence" value="ECO:0007669"/>
    <property type="project" value="UniProtKB-KW"/>
</dbReference>
<keyword evidence="7" id="KW-0285">Flavoprotein</keyword>
<comment type="similarity">
    <text evidence="5">Belongs to the glutamate synthase family.</text>
</comment>
<keyword evidence="12" id="KW-0408">Iron</keyword>
<evidence type="ECO:0000256" key="3">
    <source>
        <dbReference type="ARBA" id="ARBA00004802"/>
    </source>
</evidence>
<feature type="domain" description="Glutamine amidotransferase type-2" evidence="18">
    <location>
        <begin position="211"/>
        <end position="295"/>
    </location>
</feature>
<dbReference type="EC" id="1.4.7.1" evidence="17"/>
<accession>A0A7J7LRB0</accession>
<evidence type="ECO:0000313" key="20">
    <source>
        <dbReference type="Proteomes" id="UP000541444"/>
    </source>
</evidence>
<evidence type="ECO:0000256" key="16">
    <source>
        <dbReference type="ARBA" id="ARBA00037928"/>
    </source>
</evidence>
<evidence type="ECO:0000256" key="7">
    <source>
        <dbReference type="ARBA" id="ARBA00022630"/>
    </source>
</evidence>
<comment type="cofactor">
    <cofactor evidence="2">
        <name>[3Fe-4S] cluster</name>
        <dbReference type="ChEBI" id="CHEBI:21137"/>
    </cofactor>
</comment>
<evidence type="ECO:0000313" key="19">
    <source>
        <dbReference type="EMBL" id="KAF6145183.1"/>
    </source>
</evidence>
<evidence type="ECO:0000259" key="18">
    <source>
        <dbReference type="Pfam" id="PF00310"/>
    </source>
</evidence>
<dbReference type="EMBL" id="JACGCM010002082">
    <property type="protein sequence ID" value="KAF6145183.1"/>
    <property type="molecule type" value="Genomic_DNA"/>
</dbReference>
<comment type="cofactor">
    <cofactor evidence="1">
        <name>FMN</name>
        <dbReference type="ChEBI" id="CHEBI:58210"/>
    </cofactor>
</comment>
<dbReference type="SUPFAM" id="SSF56235">
    <property type="entry name" value="N-terminal nucleophile aminohydrolases (Ntn hydrolases)"/>
    <property type="match status" value="1"/>
</dbReference>
<dbReference type="AlphaFoldDB" id="A0A7J7LRB0"/>
<keyword evidence="6" id="KW-0028">Amino-acid biosynthesis</keyword>
<reference evidence="19 20" key="1">
    <citation type="journal article" date="2020" name="IScience">
        <title>Genome Sequencing of the Endangered Kingdonia uniflora (Circaeasteraceae, Ranunculales) Reveals Potential Mechanisms of Evolutionary Specialization.</title>
        <authorList>
            <person name="Sun Y."/>
            <person name="Deng T."/>
            <person name="Zhang A."/>
            <person name="Moore M.J."/>
            <person name="Landis J.B."/>
            <person name="Lin N."/>
            <person name="Zhang H."/>
            <person name="Zhang X."/>
            <person name="Huang J."/>
            <person name="Zhang X."/>
            <person name="Sun H."/>
            <person name="Wang H."/>
        </authorList>
    </citation>
    <scope>NUCLEOTIDE SEQUENCE [LARGE SCALE GENOMIC DNA]</scope>
    <source>
        <strain evidence="19">TB1705</strain>
        <tissue evidence="19">Leaf</tissue>
    </source>
</reference>
<sequence length="303" mass="34398">MLNLSYRGLGSIQLACFTCRHQRVEWKKEFFSLQRVVSFLIVHESCRVIGACCSWLTFILTKSIGLGKSALQTEPAVEQVFLTPTPRLKADFEQQVDVTLFLKSSNGGYPGCFKPPTWWRKRLLYMLSHLKVCSSLFELGGIRIVVYKGQLKPDQLKTYCYADLGTESFDARNFNMEYTMLQKIDTVLLPWPLLDEIFKFGGGKGIGIGQVTDGRFLGATLEQNGLCPGQFYATYSGRVFMASEVDVVDILPEGVFRKGRLNPRMMLLADFVKYIVVDDEALKKQYSLARPWPHWGTGLKDKK</sequence>
<evidence type="ECO:0000256" key="9">
    <source>
        <dbReference type="ARBA" id="ARBA00022723"/>
    </source>
</evidence>
<keyword evidence="13" id="KW-0411">Iron-sulfur</keyword>
<dbReference type="PANTHER" id="PTHR11938">
    <property type="entry name" value="FAD NADPH DEHYDROGENASE/OXIDOREDUCTASE"/>
    <property type="match status" value="1"/>
</dbReference>
<protein>
    <recommendedName>
        <fullName evidence="17">glutamate synthase (ferredoxin)</fullName>
        <ecNumber evidence="17">1.4.7.1</ecNumber>
    </recommendedName>
</protein>
<dbReference type="OrthoDB" id="1699833at2759"/>
<dbReference type="Proteomes" id="UP000541444">
    <property type="component" value="Unassembled WGS sequence"/>
</dbReference>
<dbReference type="Gene3D" id="3.60.20.10">
    <property type="entry name" value="Glutamine Phosphoribosylpyrophosphate, subunit 1, domain 1"/>
    <property type="match status" value="2"/>
</dbReference>
<evidence type="ECO:0000256" key="11">
    <source>
        <dbReference type="ARBA" id="ARBA00023002"/>
    </source>
</evidence>
<evidence type="ECO:0000256" key="5">
    <source>
        <dbReference type="ARBA" id="ARBA00009716"/>
    </source>
</evidence>
<evidence type="ECO:0000256" key="1">
    <source>
        <dbReference type="ARBA" id="ARBA00001917"/>
    </source>
</evidence>
<name>A0A7J7LRB0_9MAGN</name>
<evidence type="ECO:0000256" key="2">
    <source>
        <dbReference type="ARBA" id="ARBA00001927"/>
    </source>
</evidence>
<evidence type="ECO:0000256" key="10">
    <source>
        <dbReference type="ARBA" id="ARBA00022962"/>
    </source>
</evidence>
<dbReference type="GO" id="GO:0046872">
    <property type="term" value="F:metal ion binding"/>
    <property type="evidence" value="ECO:0007669"/>
    <property type="project" value="UniProtKB-KW"/>
</dbReference>
<gene>
    <name evidence="19" type="ORF">GIB67_041378</name>
</gene>
<dbReference type="InterPro" id="IPR050711">
    <property type="entry name" value="ET-N_metabolism_enzyme"/>
</dbReference>
<dbReference type="GO" id="GO:0019676">
    <property type="term" value="P:ammonia assimilation cycle"/>
    <property type="evidence" value="ECO:0007669"/>
    <property type="project" value="TreeGrafter"/>
</dbReference>
<dbReference type="PANTHER" id="PTHR11938:SF133">
    <property type="entry name" value="GLUTAMATE SYNTHASE (NADH)"/>
    <property type="match status" value="1"/>
</dbReference>
<comment type="pathway">
    <text evidence="16">Amino-acid biosynthesis; L-glutamate biosynthesis via GLT pathway; L-glutamate from 2-oxoglutarate and L-glutamine (ferredoxin route): step 1/1.</text>
</comment>
<evidence type="ECO:0000256" key="17">
    <source>
        <dbReference type="ARBA" id="ARBA00039085"/>
    </source>
</evidence>
<keyword evidence="11" id="KW-0560">Oxidoreductase</keyword>
<dbReference type="Pfam" id="PF00310">
    <property type="entry name" value="GATase_2"/>
    <property type="match status" value="1"/>
</dbReference>
<evidence type="ECO:0000256" key="14">
    <source>
        <dbReference type="ARBA" id="ARBA00023164"/>
    </source>
</evidence>
<comment type="pathway">
    <text evidence="3">Energy metabolism; nitrogen metabolism.</text>
</comment>
<dbReference type="GO" id="GO:0006537">
    <property type="term" value="P:glutamate biosynthetic process"/>
    <property type="evidence" value="ECO:0007669"/>
    <property type="project" value="UniProtKB-KW"/>
</dbReference>
<comment type="pathway">
    <text evidence="4">Nitrogen metabolism.</text>
</comment>
<keyword evidence="8" id="KW-0288">FMN</keyword>
<dbReference type="InterPro" id="IPR017932">
    <property type="entry name" value="GATase_2_dom"/>
</dbReference>
<keyword evidence="10" id="KW-0315">Glutamine amidotransferase</keyword>
<dbReference type="InterPro" id="IPR029055">
    <property type="entry name" value="Ntn_hydrolases_N"/>
</dbReference>
<evidence type="ECO:0000256" key="12">
    <source>
        <dbReference type="ARBA" id="ARBA00023004"/>
    </source>
</evidence>
<keyword evidence="9" id="KW-0479">Metal-binding</keyword>
<keyword evidence="20" id="KW-1185">Reference proteome</keyword>
<keyword evidence="15" id="KW-0003">3Fe-4S</keyword>
<evidence type="ECO:0000256" key="8">
    <source>
        <dbReference type="ARBA" id="ARBA00022643"/>
    </source>
</evidence>
<keyword evidence="14" id="KW-0314">Glutamate biosynthesis</keyword>
<evidence type="ECO:0000256" key="4">
    <source>
        <dbReference type="ARBA" id="ARBA00004909"/>
    </source>
</evidence>
<dbReference type="GO" id="GO:0016041">
    <property type="term" value="F:glutamate synthase (ferredoxin) activity"/>
    <property type="evidence" value="ECO:0007669"/>
    <property type="project" value="UniProtKB-EC"/>
</dbReference>
<organism evidence="19 20">
    <name type="scientific">Kingdonia uniflora</name>
    <dbReference type="NCBI Taxonomy" id="39325"/>
    <lineage>
        <taxon>Eukaryota</taxon>
        <taxon>Viridiplantae</taxon>
        <taxon>Streptophyta</taxon>
        <taxon>Embryophyta</taxon>
        <taxon>Tracheophyta</taxon>
        <taxon>Spermatophyta</taxon>
        <taxon>Magnoliopsida</taxon>
        <taxon>Ranunculales</taxon>
        <taxon>Circaeasteraceae</taxon>
        <taxon>Kingdonia</taxon>
    </lineage>
</organism>
<evidence type="ECO:0000256" key="15">
    <source>
        <dbReference type="ARBA" id="ARBA00023291"/>
    </source>
</evidence>
<dbReference type="GO" id="GO:0016040">
    <property type="term" value="F:glutamate synthase (NADH) activity"/>
    <property type="evidence" value="ECO:0007669"/>
    <property type="project" value="TreeGrafter"/>
</dbReference>
<comment type="caution">
    <text evidence="19">The sequence shown here is derived from an EMBL/GenBank/DDBJ whole genome shotgun (WGS) entry which is preliminary data.</text>
</comment>